<dbReference type="PANTHER" id="PTHR18934:SF81">
    <property type="entry name" value="ATP-DEPENDENT RNA HELICASE DEAH11, CHLOROPLASTIC-RELATED"/>
    <property type="match status" value="1"/>
</dbReference>
<feature type="domain" description="RING-type" evidence="17">
    <location>
        <begin position="1545"/>
        <end position="1761"/>
    </location>
</feature>
<dbReference type="Pfam" id="PF01485">
    <property type="entry name" value="IBR"/>
    <property type="match status" value="1"/>
</dbReference>
<evidence type="ECO:0000256" key="11">
    <source>
        <dbReference type="ARBA" id="ARBA00022833"/>
    </source>
</evidence>
<dbReference type="InterPro" id="IPR012677">
    <property type="entry name" value="Nucleotide-bd_a/b_plait_sf"/>
</dbReference>
<dbReference type="InterPro" id="IPR027417">
    <property type="entry name" value="P-loop_NTPase"/>
</dbReference>
<evidence type="ECO:0000256" key="13">
    <source>
        <dbReference type="ARBA" id="ARBA00047984"/>
    </source>
</evidence>
<dbReference type="SMART" id="SM00647">
    <property type="entry name" value="IBR"/>
    <property type="match status" value="1"/>
</dbReference>
<dbReference type="InterPro" id="IPR001650">
    <property type="entry name" value="Helicase_C-like"/>
</dbReference>
<dbReference type="FunFam" id="1.20.120.1080:FF:000033">
    <property type="entry name" value="RBR-type E3 ubiquitin transferase"/>
    <property type="match status" value="1"/>
</dbReference>
<dbReference type="GO" id="GO:0005524">
    <property type="term" value="F:ATP binding"/>
    <property type="evidence" value="ECO:0007669"/>
    <property type="project" value="UniProtKB-KW"/>
</dbReference>
<proteinExistence type="inferred from homology"/>
<dbReference type="Pfam" id="PF24637">
    <property type="entry name" value="RRM_DEAH11"/>
    <property type="match status" value="1"/>
</dbReference>
<dbReference type="InterPro" id="IPR035979">
    <property type="entry name" value="RBD_domain_sf"/>
</dbReference>
<evidence type="ECO:0000256" key="14">
    <source>
        <dbReference type="SAM" id="MobiDB-lite"/>
    </source>
</evidence>
<dbReference type="GO" id="GO:0016740">
    <property type="term" value="F:transferase activity"/>
    <property type="evidence" value="ECO:0007669"/>
    <property type="project" value="UniProtKB-KW"/>
</dbReference>
<dbReference type="SUPFAM" id="SSF52540">
    <property type="entry name" value="P-loop containing nucleoside triphosphate hydrolases"/>
    <property type="match status" value="1"/>
</dbReference>
<feature type="region of interest" description="Disordered" evidence="14">
    <location>
        <begin position="1"/>
        <end position="33"/>
    </location>
</feature>
<dbReference type="CDD" id="cd20335">
    <property type="entry name" value="BRcat_RBR"/>
    <property type="match status" value="1"/>
</dbReference>
<dbReference type="EMBL" id="KZ305089">
    <property type="protein sequence ID" value="PIA28287.1"/>
    <property type="molecule type" value="Genomic_DNA"/>
</dbReference>
<dbReference type="InterPro" id="IPR017907">
    <property type="entry name" value="Znf_RING_CS"/>
</dbReference>
<dbReference type="GO" id="GO:0016787">
    <property type="term" value="F:hydrolase activity"/>
    <property type="evidence" value="ECO:0007669"/>
    <property type="project" value="UniProtKB-KW"/>
</dbReference>
<dbReference type="InParanoid" id="A0A2G5CBP6"/>
<evidence type="ECO:0000256" key="4">
    <source>
        <dbReference type="ARBA" id="ARBA00022723"/>
    </source>
</evidence>
<evidence type="ECO:0000256" key="1">
    <source>
        <dbReference type="ARBA" id="ARBA00008792"/>
    </source>
</evidence>
<evidence type="ECO:0000313" key="18">
    <source>
        <dbReference type="EMBL" id="PIA28287.1"/>
    </source>
</evidence>
<dbReference type="EC" id="3.6.4.13" evidence="2"/>
<evidence type="ECO:0000256" key="5">
    <source>
        <dbReference type="ARBA" id="ARBA00022737"/>
    </source>
</evidence>
<keyword evidence="11" id="KW-0862">Zinc</keyword>
<dbReference type="PROSITE" id="PS51873">
    <property type="entry name" value="TRIAD"/>
    <property type="match status" value="1"/>
</dbReference>
<accession>A0A2G5CBP6</accession>
<dbReference type="Pfam" id="PF24475">
    <property type="entry name" value="RBD_DEAH11"/>
    <property type="match status" value="1"/>
</dbReference>
<dbReference type="PROSITE" id="PS51194">
    <property type="entry name" value="HELICASE_CTER"/>
    <property type="match status" value="1"/>
</dbReference>
<dbReference type="Gene3D" id="1.20.120.1080">
    <property type="match status" value="1"/>
</dbReference>
<evidence type="ECO:0000256" key="9">
    <source>
        <dbReference type="ARBA" id="ARBA00022801"/>
    </source>
</evidence>
<dbReference type="InterPro" id="IPR007502">
    <property type="entry name" value="Helicase-assoc_dom"/>
</dbReference>
<dbReference type="InterPro" id="IPR014001">
    <property type="entry name" value="Helicase_ATP-bd"/>
</dbReference>
<dbReference type="Pfam" id="PF24471">
    <property type="entry name" value="KH_DEAH11"/>
    <property type="match status" value="1"/>
</dbReference>
<dbReference type="Pfam" id="PF07717">
    <property type="entry name" value="OB_NTP_bind"/>
    <property type="match status" value="1"/>
</dbReference>
<sequence length="1766" mass="199900">MKSSPEKNQEDEELRLSGFLRPRRSTYSKPLPPPEREFFGEFSKIHYQNDFPKDKPKLLNDFRPNFTIQLRLSSNDDSSNSNRRVFEDQVHRLVDRCSPKPDYKYFFPAKYVCATLQYRQWNDTKDAIVYLWDQRLKGFHSLNPNLISNVTVPSDKDELRSSLKTLFENHVKGLLDGEIVKKWSSKMDLLSKEVGNIDSMLSRKGGVKLFQFNMMQKKKEGLVTELELIEKRLEEFTISMNCILSHIDGSQYCMPFDDEAELNVLRFPGELVWDQIHFVILRECRRLDDGLPIYSCRREILKMIHNQQAMVLIGETGSGKSTQLVQFLADSGLADAGSVICTQPRKIAAMSLAQRVREESDGCYKNNPVICYPSFSSAQGLKSKVIFMTDHCLLQHYMNDRTLAGVSYIIVDEAHERSLNTDLLLALLKGLLLERHNLRLIIMSATADACKLSDYFFGCGTYHVVGRNFSVEIKYVPSACGESNAIWRPHFGNCAPYVSDVVKTVTEINRTEKEGAILAFLTSQTEVEWACEKLNAPSAVALPLHGKLSSEEQGKVFKNYKERKIIFATNLAETSLTIPGVKYVVDCGLVKDSRFEPSTGMNVLRVCRISQSSAEQRAGRAGRTEPGKCYRLYSEEEFQSMPSYQDPEIRKVHLGIAMLRIIALGIKNVRDFDFIDAPSPKAIDMAIENLIHLGAIICKNGAFEFTEDGRYLVKLGIEPRLGKLIIESLHFRLGKEGLVLAAVMANSSSVFYRVGNDEDKLKSDCLKVPFCHRDGDLFTLLSVYKEWEKLPMVNQSKWCVNNSVNAKSMRRCKEAVDELEHCLKNELASIIPNYWYWNPDVPTEHDKNLKKVILSSLAENVAMYSGHDRLGYQVGLSKQYVQLHPSSSLLIYSQKPSWVVFGDILSISSQYLVCVTAIDHDCLYTLSPSLLDVSEMEKHKLHANVMTGFGTILLKRFCGRANSSLFSLISRVQSACMDERIGIEVDIDKNEIQLFASSKNMEKVTTLVNDALQYEAKWLRDECTEKYLYRGGPGITPSLALIGAGGEIKHLELQKRYLTVEVFHPNARAIDDKELLMMFEKRVSSISSIHRNLSIGHDCEDSEKWGKITFLTPEAAEKAVTEMNDIDVNGSLLKVSPSRITSGGERFTFPAVRVRVCWPRRYSKGYAFVKCAREDLYTIVSNFSGLVIRGKFIRCEISKNEDCVLVHGIDKELSDPELFDILSTATYRKIFDIHLVRGEAVNTPSYATCEEALAREIAPLIPSKNSLVKNFHVQVFPPEAKDYTMKAVITFDGRLHLEAAMALDHIQGKVLPGCRSWQKIQCYHMFNSSVFCPSFVYPVVRQQLESLFKHQNGGSYTLERNDNGSYRVKISANATKTVADMRRPLEQILSGKNLNHDSLTPSILQLVFSRDGIKLLKSLQMDTGTFIMYDRQKLNVRIFGPEEKVSVAEKRLVQSLLVLNENKQHEIRLRGKGLPYNLMKEVVKKFGSDLHGLKEKVPDAELLLNIRRHALLFQGNKEVRQKVEEIISEVARSLSDSGLSEVPEGEIACPICLCELEDCYQLEACRHSFCRSCLVDQCESAIKSHEGFPLRCTQEGCGIPILLADLRSLLTAEKLEDLFRASLGAFVALSGGMYRFCPSPDCPALYRVAPPGLDGMGAEPFVCGACHVETCTSCHLEYHPFMKCERYKLFKEDPDHKSLKEWCKGKDEVKCCPVCGHTIEKYEGCNHVECKCGNHICWVCLDYFGTSRDCYDHLGTEHPAVHLEAF</sequence>
<dbReference type="FunCoup" id="A0A2G5CBP6">
    <property type="interactions" value="577"/>
</dbReference>
<dbReference type="GO" id="GO:0003724">
    <property type="term" value="F:RNA helicase activity"/>
    <property type="evidence" value="ECO:0007669"/>
    <property type="project" value="UniProtKB-EC"/>
</dbReference>
<name>A0A2G5CBP6_AQUCA</name>
<keyword evidence="8" id="KW-0833">Ubl conjugation pathway</keyword>
<evidence type="ECO:0000256" key="12">
    <source>
        <dbReference type="ARBA" id="ARBA00022840"/>
    </source>
</evidence>
<keyword evidence="7" id="KW-0863">Zinc-finger</keyword>
<dbReference type="Pfam" id="PF24638">
    <property type="entry name" value="KH_DEAH11_1st"/>
    <property type="match status" value="1"/>
</dbReference>
<dbReference type="SMART" id="SM00847">
    <property type="entry name" value="HA2"/>
    <property type="match status" value="1"/>
</dbReference>
<evidence type="ECO:0000256" key="8">
    <source>
        <dbReference type="ARBA" id="ARBA00022786"/>
    </source>
</evidence>
<comment type="similarity">
    <text evidence="1">Belongs to the DEAD box helicase family. DEAH subfamily.</text>
</comment>
<dbReference type="InterPro" id="IPR044066">
    <property type="entry name" value="TRIAD_supradom"/>
</dbReference>
<dbReference type="OrthoDB" id="10009520at2759"/>
<dbReference type="FunFam" id="3.40.50.300:FF:001279">
    <property type="entry name" value="ATP-dependent RNA helicase DEAH12 chloroplastic"/>
    <property type="match status" value="1"/>
</dbReference>
<dbReference type="InterPro" id="IPR056247">
    <property type="entry name" value="KH_DEAH11/12_2nd"/>
</dbReference>
<dbReference type="Pfam" id="PF24641">
    <property type="entry name" value="KH_DEAH11_2nd"/>
    <property type="match status" value="1"/>
</dbReference>
<comment type="catalytic activity">
    <reaction evidence="13">
        <text>ATP + H2O = ADP + phosphate + H(+)</text>
        <dbReference type="Rhea" id="RHEA:13065"/>
        <dbReference type="ChEBI" id="CHEBI:15377"/>
        <dbReference type="ChEBI" id="CHEBI:15378"/>
        <dbReference type="ChEBI" id="CHEBI:30616"/>
        <dbReference type="ChEBI" id="CHEBI:43474"/>
        <dbReference type="ChEBI" id="CHEBI:456216"/>
        <dbReference type="EC" id="3.6.4.13"/>
    </reaction>
</comment>
<gene>
    <name evidence="18" type="ORF">AQUCO_07200145v1</name>
</gene>
<dbReference type="InterPro" id="IPR011545">
    <property type="entry name" value="DEAD/DEAH_box_helicase_dom"/>
</dbReference>
<evidence type="ECO:0000256" key="6">
    <source>
        <dbReference type="ARBA" id="ARBA00022741"/>
    </source>
</evidence>
<evidence type="ECO:0000256" key="3">
    <source>
        <dbReference type="ARBA" id="ARBA00022679"/>
    </source>
</evidence>
<evidence type="ECO:0000256" key="7">
    <source>
        <dbReference type="ARBA" id="ARBA00022771"/>
    </source>
</evidence>
<dbReference type="Pfam" id="PF00271">
    <property type="entry name" value="Helicase_C"/>
    <property type="match status" value="1"/>
</dbReference>
<dbReference type="SUPFAM" id="SSF57850">
    <property type="entry name" value="RING/U-box"/>
    <property type="match status" value="3"/>
</dbReference>
<dbReference type="InterPro" id="IPR056245">
    <property type="entry name" value="KH_DEAH11/12"/>
</dbReference>
<dbReference type="PROSITE" id="PS51192">
    <property type="entry name" value="HELICASE_ATP_BIND_1"/>
    <property type="match status" value="1"/>
</dbReference>
<dbReference type="GO" id="GO:0008270">
    <property type="term" value="F:zinc ion binding"/>
    <property type="evidence" value="ECO:0007669"/>
    <property type="project" value="UniProtKB-KW"/>
</dbReference>
<dbReference type="Gene3D" id="3.30.40.10">
    <property type="entry name" value="Zinc/RING finger domain, C3HC4 (zinc finger)"/>
    <property type="match status" value="1"/>
</dbReference>
<dbReference type="InterPro" id="IPR011709">
    <property type="entry name" value="DEAD-box_helicase_OB_fold"/>
</dbReference>
<dbReference type="Pfam" id="PF00270">
    <property type="entry name" value="DEAD"/>
    <property type="match status" value="1"/>
</dbReference>
<dbReference type="Proteomes" id="UP000230069">
    <property type="component" value="Unassembled WGS sequence"/>
</dbReference>
<evidence type="ECO:0000259" key="16">
    <source>
        <dbReference type="PROSITE" id="PS51194"/>
    </source>
</evidence>
<dbReference type="Gene3D" id="3.40.50.300">
    <property type="entry name" value="P-loop containing nucleotide triphosphate hydrolases"/>
    <property type="match status" value="2"/>
</dbReference>
<keyword evidence="4" id="KW-0479">Metal-binding</keyword>
<keyword evidence="10" id="KW-0347">Helicase</keyword>
<dbReference type="FunFam" id="3.40.50.300:FF:002114">
    <property type="entry name" value="ATP-dependent RNA helicase DEAH12 chloroplastic"/>
    <property type="match status" value="1"/>
</dbReference>
<evidence type="ECO:0000259" key="17">
    <source>
        <dbReference type="PROSITE" id="PS51873"/>
    </source>
</evidence>
<dbReference type="InterPro" id="IPR002464">
    <property type="entry name" value="DNA/RNA_helicase_DEAH_CS"/>
</dbReference>
<dbReference type="STRING" id="218851.A0A2G5CBP6"/>
<dbReference type="InterPro" id="IPR013083">
    <property type="entry name" value="Znf_RING/FYVE/PHD"/>
</dbReference>
<reference evidence="18 19" key="1">
    <citation type="submission" date="2017-09" db="EMBL/GenBank/DDBJ databases">
        <title>WGS assembly of Aquilegia coerulea Goldsmith.</title>
        <authorList>
            <person name="Hodges S."/>
            <person name="Kramer E."/>
            <person name="Nordborg M."/>
            <person name="Tomkins J."/>
            <person name="Borevitz J."/>
            <person name="Derieg N."/>
            <person name="Yan J."/>
            <person name="Mihaltcheva S."/>
            <person name="Hayes R.D."/>
            <person name="Rokhsar D."/>
        </authorList>
    </citation>
    <scope>NUCLEOTIDE SEQUENCE [LARGE SCALE GENOMIC DNA]</scope>
    <source>
        <strain evidence="19">cv. Goldsmith</strain>
    </source>
</reference>
<dbReference type="GO" id="GO:0003723">
    <property type="term" value="F:RNA binding"/>
    <property type="evidence" value="ECO:0007669"/>
    <property type="project" value="TreeGrafter"/>
</dbReference>
<evidence type="ECO:0000259" key="15">
    <source>
        <dbReference type="PROSITE" id="PS51192"/>
    </source>
</evidence>
<evidence type="ECO:0000256" key="2">
    <source>
        <dbReference type="ARBA" id="ARBA00012552"/>
    </source>
</evidence>
<dbReference type="SUPFAM" id="SSF54928">
    <property type="entry name" value="RNA-binding domain, RBD"/>
    <property type="match status" value="2"/>
</dbReference>
<dbReference type="InterPro" id="IPR056244">
    <property type="entry name" value="RRM_DEAH11/12"/>
</dbReference>
<keyword evidence="3" id="KW-0808">Transferase</keyword>
<keyword evidence="6" id="KW-0547">Nucleotide-binding</keyword>
<feature type="domain" description="Helicase ATP-binding" evidence="15">
    <location>
        <begin position="301"/>
        <end position="465"/>
    </location>
</feature>
<keyword evidence="19" id="KW-1185">Reference proteome</keyword>
<keyword evidence="5" id="KW-0677">Repeat</keyword>
<dbReference type="PROSITE" id="PS00518">
    <property type="entry name" value="ZF_RING_1"/>
    <property type="match status" value="1"/>
</dbReference>
<dbReference type="SMART" id="SM00487">
    <property type="entry name" value="DEXDc"/>
    <property type="match status" value="1"/>
</dbReference>
<dbReference type="Gene3D" id="3.30.70.330">
    <property type="match status" value="1"/>
</dbReference>
<evidence type="ECO:0000313" key="19">
    <source>
        <dbReference type="Proteomes" id="UP000230069"/>
    </source>
</evidence>
<dbReference type="SMART" id="SM00490">
    <property type="entry name" value="HELICc"/>
    <property type="match status" value="1"/>
</dbReference>
<dbReference type="PROSITE" id="PS00690">
    <property type="entry name" value="DEAH_ATP_HELICASE"/>
    <property type="match status" value="1"/>
</dbReference>
<organism evidence="18 19">
    <name type="scientific">Aquilegia coerulea</name>
    <name type="common">Rocky mountain columbine</name>
    <dbReference type="NCBI Taxonomy" id="218851"/>
    <lineage>
        <taxon>Eukaryota</taxon>
        <taxon>Viridiplantae</taxon>
        <taxon>Streptophyta</taxon>
        <taxon>Embryophyta</taxon>
        <taxon>Tracheophyta</taxon>
        <taxon>Spermatophyta</taxon>
        <taxon>Magnoliopsida</taxon>
        <taxon>Ranunculales</taxon>
        <taxon>Ranunculaceae</taxon>
        <taxon>Thalictroideae</taxon>
        <taxon>Aquilegia</taxon>
    </lineage>
</organism>
<keyword evidence="9" id="KW-0378">Hydrolase</keyword>
<feature type="domain" description="Helicase C-terminal" evidence="16">
    <location>
        <begin position="500"/>
        <end position="670"/>
    </location>
</feature>
<dbReference type="PANTHER" id="PTHR18934">
    <property type="entry name" value="ATP-DEPENDENT RNA HELICASE"/>
    <property type="match status" value="1"/>
</dbReference>
<keyword evidence="12" id="KW-0067">ATP-binding</keyword>
<dbReference type="FunFam" id="1.20.120.1750:FF:000020">
    <property type="entry name" value="ATP-dependent RNA helicase DEAH12 chloroplastic"/>
    <property type="match status" value="1"/>
</dbReference>
<protein>
    <recommendedName>
        <fullName evidence="2">RNA helicase</fullName>
        <ecNumber evidence="2">3.6.4.13</ecNumber>
    </recommendedName>
</protein>
<dbReference type="CDD" id="cd18791">
    <property type="entry name" value="SF2_C_RHA"/>
    <property type="match status" value="1"/>
</dbReference>
<dbReference type="CDD" id="cd17917">
    <property type="entry name" value="DEXHc_RHA-like"/>
    <property type="match status" value="1"/>
</dbReference>
<dbReference type="InterPro" id="IPR056248">
    <property type="entry name" value="RBD_DEAH11/12"/>
</dbReference>
<evidence type="ECO:0000256" key="10">
    <source>
        <dbReference type="ARBA" id="ARBA00022806"/>
    </source>
</evidence>
<dbReference type="InterPro" id="IPR056246">
    <property type="entry name" value="KH_DEAH11/12_1st"/>
</dbReference>
<dbReference type="InterPro" id="IPR002867">
    <property type="entry name" value="IBR_dom"/>
</dbReference>
<dbReference type="CDD" id="cd22585">
    <property type="entry name" value="Rcat_RBR_DEAH12-like"/>
    <property type="match status" value="1"/>
</dbReference>
<dbReference type="Gene3D" id="1.20.120.1750">
    <property type="match status" value="1"/>
</dbReference>